<evidence type="ECO:0000259" key="7">
    <source>
        <dbReference type="Pfam" id="PF08281"/>
    </source>
</evidence>
<keyword evidence="4" id="KW-0804">Transcription</keyword>
<evidence type="ECO:0000313" key="8">
    <source>
        <dbReference type="EMBL" id="QHQ63347.1"/>
    </source>
</evidence>
<dbReference type="AlphaFoldDB" id="A0A6P1TSL9"/>
<dbReference type="SUPFAM" id="SSF88659">
    <property type="entry name" value="Sigma3 and sigma4 domains of RNA polymerase sigma factors"/>
    <property type="match status" value="1"/>
</dbReference>
<dbReference type="GO" id="GO:0006352">
    <property type="term" value="P:DNA-templated transcription initiation"/>
    <property type="evidence" value="ECO:0007669"/>
    <property type="project" value="InterPro"/>
</dbReference>
<evidence type="ECO:0000259" key="6">
    <source>
        <dbReference type="Pfam" id="PF04542"/>
    </source>
</evidence>
<dbReference type="CDD" id="cd06171">
    <property type="entry name" value="Sigma70_r4"/>
    <property type="match status" value="1"/>
</dbReference>
<dbReference type="Pfam" id="PF08281">
    <property type="entry name" value="Sigma70_r4_2"/>
    <property type="match status" value="1"/>
</dbReference>
<dbReference type="NCBIfam" id="NF007215">
    <property type="entry name" value="PRK09637.1"/>
    <property type="match status" value="1"/>
</dbReference>
<feature type="domain" description="RNA polymerase sigma-70 region 2" evidence="6">
    <location>
        <begin position="12"/>
        <end position="74"/>
    </location>
</feature>
<proteinExistence type="inferred from homology"/>
<dbReference type="NCBIfam" id="TIGR02937">
    <property type="entry name" value="sigma70-ECF"/>
    <property type="match status" value="1"/>
</dbReference>
<organism evidence="8 9">
    <name type="scientific">Anaerocolumna sedimenticola</name>
    <dbReference type="NCBI Taxonomy" id="2696063"/>
    <lineage>
        <taxon>Bacteria</taxon>
        <taxon>Bacillati</taxon>
        <taxon>Bacillota</taxon>
        <taxon>Clostridia</taxon>
        <taxon>Lachnospirales</taxon>
        <taxon>Lachnospiraceae</taxon>
        <taxon>Anaerocolumna</taxon>
    </lineage>
</organism>
<dbReference type="Gene3D" id="1.10.10.10">
    <property type="entry name" value="Winged helix-like DNA-binding domain superfamily/Winged helix DNA-binding domain"/>
    <property type="match status" value="1"/>
</dbReference>
<dbReference type="NCBIfam" id="TIGR02959">
    <property type="entry name" value="SigZ"/>
    <property type="match status" value="1"/>
</dbReference>
<keyword evidence="2" id="KW-0805">Transcription regulation</keyword>
<keyword evidence="9" id="KW-1185">Reference proteome</keyword>
<dbReference type="GO" id="GO:0003677">
    <property type="term" value="F:DNA binding"/>
    <property type="evidence" value="ECO:0007669"/>
    <property type="project" value="InterPro"/>
</dbReference>
<reference evidence="8 9" key="1">
    <citation type="submission" date="2020-01" db="EMBL/GenBank/DDBJ databases">
        <title>Genome analysis of Anaerocolumna sp. CBA3638.</title>
        <authorList>
            <person name="Kim J."/>
            <person name="Roh S.W."/>
        </authorList>
    </citation>
    <scope>NUCLEOTIDE SEQUENCE [LARGE SCALE GENOMIC DNA]</scope>
    <source>
        <strain evidence="8 9">CBA3638</strain>
    </source>
</reference>
<dbReference type="InterPro" id="IPR013324">
    <property type="entry name" value="RNA_pol_sigma_r3/r4-like"/>
</dbReference>
<dbReference type="Pfam" id="PF04542">
    <property type="entry name" value="Sigma70_r2"/>
    <property type="match status" value="1"/>
</dbReference>
<dbReference type="InterPro" id="IPR039425">
    <property type="entry name" value="RNA_pol_sigma-70-like"/>
</dbReference>
<dbReference type="PANTHER" id="PTHR43133:SF62">
    <property type="entry name" value="RNA POLYMERASE SIGMA FACTOR SIGZ"/>
    <property type="match status" value="1"/>
</dbReference>
<dbReference type="GO" id="GO:0016987">
    <property type="term" value="F:sigma factor activity"/>
    <property type="evidence" value="ECO:0007669"/>
    <property type="project" value="UniProtKB-KW"/>
</dbReference>
<evidence type="ECO:0000313" key="9">
    <source>
        <dbReference type="Proteomes" id="UP000464314"/>
    </source>
</evidence>
<dbReference type="Gene3D" id="1.10.1740.10">
    <property type="match status" value="1"/>
</dbReference>
<evidence type="ECO:0000256" key="1">
    <source>
        <dbReference type="ARBA" id="ARBA00010641"/>
    </source>
</evidence>
<dbReference type="InterPro" id="IPR013325">
    <property type="entry name" value="RNA_pol_sigma_r2"/>
</dbReference>
<dbReference type="RefSeq" id="WP_161840169.1">
    <property type="nucleotide sequence ID" value="NZ_CP048000.1"/>
</dbReference>
<dbReference type="KEGG" id="anr:Ana3638_23340"/>
<name>A0A6P1TSL9_9FIRM</name>
<sequence length="193" mass="22543">MEYSTEKIWEEFSLALRSFISHRISNSSQVEDILQDVFVKIHSNIDSLKESTKIRSWVYQITRNTIIDYYRKQKIKFEDIDEIPLEEEEAINKINEMVELEPVQKVTAGLRGMIDDLPEKYSQALYLVEFEGLTQVELANKLGISVSGAKSRVQRGRRLLKDSLMKCCHFEFDRYGTIINVRPVCCSCCYQKK</sequence>
<dbReference type="PANTHER" id="PTHR43133">
    <property type="entry name" value="RNA POLYMERASE ECF-TYPE SIGMA FACTO"/>
    <property type="match status" value="1"/>
</dbReference>
<evidence type="ECO:0000256" key="5">
    <source>
        <dbReference type="NCBIfam" id="TIGR02959"/>
    </source>
</evidence>
<feature type="domain" description="RNA polymerase sigma factor 70 region 4 type 2" evidence="7">
    <location>
        <begin position="110"/>
        <end position="160"/>
    </location>
</feature>
<dbReference type="SUPFAM" id="SSF88946">
    <property type="entry name" value="Sigma2 domain of RNA polymerase sigma factors"/>
    <property type="match status" value="1"/>
</dbReference>
<keyword evidence="3" id="KW-0731">Sigma factor</keyword>
<protein>
    <recommendedName>
        <fullName evidence="5">RNA polymerase sigma factor SigZ</fullName>
    </recommendedName>
</protein>
<evidence type="ECO:0000256" key="2">
    <source>
        <dbReference type="ARBA" id="ARBA00023015"/>
    </source>
</evidence>
<dbReference type="InterPro" id="IPR036388">
    <property type="entry name" value="WH-like_DNA-bd_sf"/>
</dbReference>
<gene>
    <name evidence="8" type="primary">sigZ</name>
    <name evidence="8" type="ORF">Ana3638_23340</name>
</gene>
<comment type="similarity">
    <text evidence="1">Belongs to the sigma-70 factor family. ECF subfamily.</text>
</comment>
<evidence type="ECO:0000256" key="3">
    <source>
        <dbReference type="ARBA" id="ARBA00023082"/>
    </source>
</evidence>
<dbReference type="InterPro" id="IPR007627">
    <property type="entry name" value="RNA_pol_sigma70_r2"/>
</dbReference>
<dbReference type="EMBL" id="CP048000">
    <property type="protein sequence ID" value="QHQ63347.1"/>
    <property type="molecule type" value="Genomic_DNA"/>
</dbReference>
<evidence type="ECO:0000256" key="4">
    <source>
        <dbReference type="ARBA" id="ARBA00023163"/>
    </source>
</evidence>
<dbReference type="InterPro" id="IPR014284">
    <property type="entry name" value="RNA_pol_sigma-70_dom"/>
</dbReference>
<dbReference type="InterPro" id="IPR013249">
    <property type="entry name" value="RNA_pol_sigma70_r4_t2"/>
</dbReference>
<dbReference type="InterPro" id="IPR014304">
    <property type="entry name" value="RNA_pol_sigma-Z"/>
</dbReference>
<dbReference type="Proteomes" id="UP000464314">
    <property type="component" value="Chromosome"/>
</dbReference>
<accession>A0A6P1TSL9</accession>